<evidence type="ECO:0000313" key="8">
    <source>
        <dbReference type="EMBL" id="GEP05218.1"/>
    </source>
</evidence>
<dbReference type="GO" id="GO:0016787">
    <property type="term" value="F:hydrolase activity"/>
    <property type="evidence" value="ECO:0007669"/>
    <property type="project" value="UniProtKB-KW"/>
</dbReference>
<sequence>MSAMLRREEPGRDAPIDRLSRPERVDIALALRLARGKDAPLVRALGTFSEIGSQQALLAIAAGALAYGRLAGNRGAARTGARMLAAHLAASLAKSTIKRLTHRTRPDLLIDDGIYERGWLGPNAGSWQSFPSGHVAVTVAVARALARAHPEWRGPAAAGTAFIVAMQVLRGSHFPADVVAGAVVGALSEAASARAFRTRAAGPESGTVRD</sequence>
<dbReference type="PANTHER" id="PTHR14969:SF62">
    <property type="entry name" value="DECAPRENYLPHOSPHORYL-5-PHOSPHORIBOSE PHOSPHATASE RV3807C-RELATED"/>
    <property type="match status" value="1"/>
</dbReference>
<dbReference type="PANTHER" id="PTHR14969">
    <property type="entry name" value="SPHINGOSINE-1-PHOSPHATE PHOSPHOHYDROLASE"/>
    <property type="match status" value="1"/>
</dbReference>
<dbReference type="EMBL" id="BJZU01000064">
    <property type="protein sequence ID" value="GEP05218.1"/>
    <property type="molecule type" value="Genomic_DNA"/>
</dbReference>
<evidence type="ECO:0000256" key="5">
    <source>
        <dbReference type="ARBA" id="ARBA00022989"/>
    </source>
</evidence>
<dbReference type="Proteomes" id="UP000321960">
    <property type="component" value="Unassembled WGS sequence"/>
</dbReference>
<reference evidence="8 9" key="1">
    <citation type="submission" date="2019-07" db="EMBL/GenBank/DDBJ databases">
        <title>Whole genome shotgun sequence of Methylobacterium oxalidis NBRC 107715.</title>
        <authorList>
            <person name="Hosoyama A."/>
            <person name="Uohara A."/>
            <person name="Ohji S."/>
            <person name="Ichikawa N."/>
        </authorList>
    </citation>
    <scope>NUCLEOTIDE SEQUENCE [LARGE SCALE GENOMIC DNA]</scope>
    <source>
        <strain evidence="8 9">NBRC 107715</strain>
    </source>
</reference>
<evidence type="ECO:0000313" key="9">
    <source>
        <dbReference type="Proteomes" id="UP000321960"/>
    </source>
</evidence>
<evidence type="ECO:0000256" key="3">
    <source>
        <dbReference type="ARBA" id="ARBA00022692"/>
    </source>
</evidence>
<dbReference type="SUPFAM" id="SSF48317">
    <property type="entry name" value="Acid phosphatase/Vanadium-dependent haloperoxidase"/>
    <property type="match status" value="1"/>
</dbReference>
<dbReference type="InterPro" id="IPR000326">
    <property type="entry name" value="PAP2/HPO"/>
</dbReference>
<dbReference type="GO" id="GO:0005886">
    <property type="term" value="C:plasma membrane"/>
    <property type="evidence" value="ECO:0007669"/>
    <property type="project" value="UniProtKB-SubCell"/>
</dbReference>
<keyword evidence="4" id="KW-0378">Hydrolase</keyword>
<protein>
    <recommendedName>
        <fullName evidence="7">Phosphatidic acid phosphatase type 2/haloperoxidase domain-containing protein</fullName>
    </recommendedName>
</protein>
<dbReference type="AlphaFoldDB" id="A0A512J5I3"/>
<keyword evidence="6" id="KW-0472">Membrane</keyword>
<comment type="subcellular location">
    <subcellularLocation>
        <location evidence="1">Cell membrane</location>
        <topology evidence="1">Multi-pass membrane protein</topology>
    </subcellularLocation>
</comment>
<dbReference type="Pfam" id="PF01569">
    <property type="entry name" value="PAP2"/>
    <property type="match status" value="1"/>
</dbReference>
<proteinExistence type="predicted"/>
<comment type="caution">
    <text evidence="8">The sequence shown here is derived from an EMBL/GenBank/DDBJ whole genome shotgun (WGS) entry which is preliminary data.</text>
</comment>
<keyword evidence="5" id="KW-1133">Transmembrane helix</keyword>
<organism evidence="8 9">
    <name type="scientific">Methylobacterium oxalidis</name>
    <dbReference type="NCBI Taxonomy" id="944322"/>
    <lineage>
        <taxon>Bacteria</taxon>
        <taxon>Pseudomonadati</taxon>
        <taxon>Pseudomonadota</taxon>
        <taxon>Alphaproteobacteria</taxon>
        <taxon>Hyphomicrobiales</taxon>
        <taxon>Methylobacteriaceae</taxon>
        <taxon>Methylobacterium</taxon>
    </lineage>
</organism>
<evidence type="ECO:0000259" key="7">
    <source>
        <dbReference type="SMART" id="SM00014"/>
    </source>
</evidence>
<dbReference type="InterPro" id="IPR036938">
    <property type="entry name" value="PAP2/HPO_sf"/>
</dbReference>
<accession>A0A512J5I3</accession>
<gene>
    <name evidence="8" type="ORF">MOX02_32560</name>
</gene>
<keyword evidence="2" id="KW-1003">Cell membrane</keyword>
<keyword evidence="3" id="KW-0812">Transmembrane</keyword>
<evidence type="ECO:0000256" key="6">
    <source>
        <dbReference type="ARBA" id="ARBA00023136"/>
    </source>
</evidence>
<dbReference type="SMART" id="SM00014">
    <property type="entry name" value="acidPPc"/>
    <property type="match status" value="1"/>
</dbReference>
<evidence type="ECO:0000256" key="4">
    <source>
        <dbReference type="ARBA" id="ARBA00022801"/>
    </source>
</evidence>
<feature type="domain" description="Phosphatidic acid phosphatase type 2/haloperoxidase" evidence="7">
    <location>
        <begin position="81"/>
        <end position="193"/>
    </location>
</feature>
<name>A0A512J5I3_9HYPH</name>
<evidence type="ECO:0000256" key="1">
    <source>
        <dbReference type="ARBA" id="ARBA00004651"/>
    </source>
</evidence>
<evidence type="ECO:0000256" key="2">
    <source>
        <dbReference type="ARBA" id="ARBA00022475"/>
    </source>
</evidence>
<dbReference type="Gene3D" id="1.20.144.10">
    <property type="entry name" value="Phosphatidic acid phosphatase type 2/haloperoxidase"/>
    <property type="match status" value="1"/>
</dbReference>